<comment type="caution">
    <text evidence="3">The sequence shown here is derived from an EMBL/GenBank/DDBJ whole genome shotgun (WGS) entry which is preliminary data.</text>
</comment>
<dbReference type="RefSeq" id="WP_222840116.1">
    <property type="nucleotide sequence ID" value="NZ_JBHULF010000014.1"/>
</dbReference>
<name>A0ABR7M772_9BACT</name>
<accession>A0ABR7M772</accession>
<evidence type="ECO:0000313" key="4">
    <source>
        <dbReference type="Proteomes" id="UP000765802"/>
    </source>
</evidence>
<evidence type="ECO:0000313" key="3">
    <source>
        <dbReference type="EMBL" id="MBC6490822.1"/>
    </source>
</evidence>
<dbReference type="EMBL" id="MBUA01000012">
    <property type="protein sequence ID" value="MBC6490822.1"/>
    <property type="molecule type" value="Genomic_DNA"/>
</dbReference>
<keyword evidence="1" id="KW-1133">Transmembrane helix</keyword>
<organism evidence="3 4">
    <name type="scientific">Flavihumibacter stibioxidans</name>
    <dbReference type="NCBI Taxonomy" id="1834163"/>
    <lineage>
        <taxon>Bacteria</taxon>
        <taxon>Pseudomonadati</taxon>
        <taxon>Bacteroidota</taxon>
        <taxon>Chitinophagia</taxon>
        <taxon>Chitinophagales</taxon>
        <taxon>Chitinophagaceae</taxon>
        <taxon>Flavihumibacter</taxon>
    </lineage>
</organism>
<proteinExistence type="predicted"/>
<keyword evidence="2" id="KW-0732">Signal</keyword>
<keyword evidence="4" id="KW-1185">Reference proteome</keyword>
<feature type="chain" id="PRO_5045635838" description="HupE / UreJ protein" evidence="2">
    <location>
        <begin position="23"/>
        <end position="71"/>
    </location>
</feature>
<gene>
    <name evidence="3" type="ORF">BC349_07245</name>
</gene>
<protein>
    <recommendedName>
        <fullName evidence="5">HupE / UreJ protein</fullName>
    </recommendedName>
</protein>
<evidence type="ECO:0008006" key="5">
    <source>
        <dbReference type="Google" id="ProtNLM"/>
    </source>
</evidence>
<sequence>MKKITGILAAVAAILASPLFLAAHEGHGHTHGFTIKHYFTEPVHLGVALLLIVLVALVALNPARKKQSDKA</sequence>
<dbReference type="Proteomes" id="UP000765802">
    <property type="component" value="Unassembled WGS sequence"/>
</dbReference>
<evidence type="ECO:0000256" key="1">
    <source>
        <dbReference type="SAM" id="Phobius"/>
    </source>
</evidence>
<feature type="transmembrane region" description="Helical" evidence="1">
    <location>
        <begin position="38"/>
        <end position="60"/>
    </location>
</feature>
<keyword evidence="1" id="KW-0812">Transmembrane</keyword>
<reference evidence="3 4" key="1">
    <citation type="submission" date="2016-07" db="EMBL/GenBank/DDBJ databases">
        <title>Genome analysis of Flavihumibacter stibioxidans YS-17.</title>
        <authorList>
            <person name="Shi K."/>
            <person name="Han Y."/>
            <person name="Wang G."/>
        </authorList>
    </citation>
    <scope>NUCLEOTIDE SEQUENCE [LARGE SCALE GENOMIC DNA]</scope>
    <source>
        <strain evidence="3 4">YS-17</strain>
    </source>
</reference>
<evidence type="ECO:0000256" key="2">
    <source>
        <dbReference type="SAM" id="SignalP"/>
    </source>
</evidence>
<keyword evidence="1" id="KW-0472">Membrane</keyword>
<feature type="signal peptide" evidence="2">
    <location>
        <begin position="1"/>
        <end position="22"/>
    </location>
</feature>